<keyword evidence="7" id="KW-0653">Protein transport</keyword>
<feature type="transmembrane region" description="Helical" evidence="10">
    <location>
        <begin position="31"/>
        <end position="50"/>
    </location>
</feature>
<keyword evidence="9 10" id="KW-0472">Membrane</keyword>
<evidence type="ECO:0000256" key="2">
    <source>
        <dbReference type="ARBA" id="ARBA00010637"/>
    </source>
</evidence>
<organism evidence="11 12">
    <name type="scientific">Paraherbaspirillum soli</name>
    <dbReference type="NCBI Taxonomy" id="631222"/>
    <lineage>
        <taxon>Bacteria</taxon>
        <taxon>Pseudomonadati</taxon>
        <taxon>Pseudomonadota</taxon>
        <taxon>Betaproteobacteria</taxon>
        <taxon>Burkholderiales</taxon>
        <taxon>Oxalobacteraceae</taxon>
        <taxon>Paraherbaspirillum</taxon>
    </lineage>
</organism>
<reference evidence="12" key="1">
    <citation type="journal article" date="2019" name="Int. J. Syst. Evol. Microbiol.">
        <title>The Global Catalogue of Microorganisms (GCM) 10K type strain sequencing project: providing services to taxonomists for standard genome sequencing and annotation.</title>
        <authorList>
            <consortium name="The Broad Institute Genomics Platform"/>
            <consortium name="The Broad Institute Genome Sequencing Center for Infectious Disease"/>
            <person name="Wu L."/>
            <person name="Ma J."/>
        </authorList>
    </citation>
    <scope>NUCLEOTIDE SEQUENCE [LARGE SCALE GENOMIC DNA]</scope>
    <source>
        <strain evidence="12">JCM 17066</strain>
    </source>
</reference>
<comment type="caution">
    <text evidence="11">The sequence shown here is derived from an EMBL/GenBank/DDBJ whole genome shotgun (WGS) entry which is preliminary data.</text>
</comment>
<evidence type="ECO:0000256" key="5">
    <source>
        <dbReference type="ARBA" id="ARBA00022519"/>
    </source>
</evidence>
<dbReference type="Pfam" id="PF04612">
    <property type="entry name" value="T2SSM"/>
    <property type="match status" value="1"/>
</dbReference>
<keyword evidence="12" id="KW-1185">Reference proteome</keyword>
<dbReference type="InterPro" id="IPR023229">
    <property type="entry name" value="T2SS_M_periplasmic_sf"/>
</dbReference>
<gene>
    <name evidence="11" type="primary">gspM</name>
    <name evidence="11" type="ORF">ACFPM8_00155</name>
</gene>
<sequence>MPAFNGLLQARDKALAPLTAMWAQRNQRERTLLGAGAGFVLLALIYLLLIDPALSGRLRLQKSLPGLRQQAVELQALQAKAATLTEPQERPVPVFSKETIETALKGKGLNPKSVLLSGDIAKVELAGVAFAGLLDWLDDAQKSAHWQLVDANISAQDQAGVVNASLTLSQQKHE</sequence>
<comment type="similarity">
    <text evidence="2">Belongs to the GSP M family.</text>
</comment>
<dbReference type="Proteomes" id="UP001596045">
    <property type="component" value="Unassembled WGS sequence"/>
</dbReference>
<dbReference type="RefSeq" id="WP_378993716.1">
    <property type="nucleotide sequence ID" value="NZ_JBHSMT010000001.1"/>
</dbReference>
<proteinExistence type="inferred from homology"/>
<keyword evidence="3" id="KW-0813">Transport</keyword>
<keyword evidence="4" id="KW-1003">Cell membrane</keyword>
<comment type="subcellular location">
    <subcellularLocation>
        <location evidence="1">Cell inner membrane</location>
        <topology evidence="1">Single-pass membrane protein</topology>
    </subcellularLocation>
</comment>
<keyword evidence="5" id="KW-0997">Cell inner membrane</keyword>
<dbReference type="Gene3D" id="3.30.1360.100">
    <property type="entry name" value="General secretion pathway protein M, EpsM"/>
    <property type="match status" value="1"/>
</dbReference>
<protein>
    <submittedName>
        <fullName evidence="11">Type II secretion system protein GspM</fullName>
    </submittedName>
</protein>
<evidence type="ECO:0000313" key="12">
    <source>
        <dbReference type="Proteomes" id="UP001596045"/>
    </source>
</evidence>
<evidence type="ECO:0000256" key="7">
    <source>
        <dbReference type="ARBA" id="ARBA00022927"/>
    </source>
</evidence>
<keyword evidence="8 10" id="KW-1133">Transmembrane helix</keyword>
<accession>A0ABW0M5V6</accession>
<dbReference type="SUPFAM" id="SSF103054">
    <property type="entry name" value="General secretion pathway protein M, EpsM"/>
    <property type="match status" value="1"/>
</dbReference>
<evidence type="ECO:0000256" key="9">
    <source>
        <dbReference type="ARBA" id="ARBA00023136"/>
    </source>
</evidence>
<name>A0ABW0M5V6_9BURK</name>
<evidence type="ECO:0000313" key="11">
    <source>
        <dbReference type="EMBL" id="MFC5472358.1"/>
    </source>
</evidence>
<evidence type="ECO:0000256" key="10">
    <source>
        <dbReference type="SAM" id="Phobius"/>
    </source>
</evidence>
<dbReference type="InterPro" id="IPR007690">
    <property type="entry name" value="T2SS_GspM"/>
</dbReference>
<evidence type="ECO:0000256" key="8">
    <source>
        <dbReference type="ARBA" id="ARBA00022989"/>
    </source>
</evidence>
<evidence type="ECO:0000256" key="4">
    <source>
        <dbReference type="ARBA" id="ARBA00022475"/>
    </source>
</evidence>
<evidence type="ECO:0000256" key="1">
    <source>
        <dbReference type="ARBA" id="ARBA00004377"/>
    </source>
</evidence>
<keyword evidence="6 10" id="KW-0812">Transmembrane</keyword>
<dbReference type="EMBL" id="JBHSMT010000001">
    <property type="protein sequence ID" value="MFC5472358.1"/>
    <property type="molecule type" value="Genomic_DNA"/>
</dbReference>
<evidence type="ECO:0000256" key="3">
    <source>
        <dbReference type="ARBA" id="ARBA00022448"/>
    </source>
</evidence>
<evidence type="ECO:0000256" key="6">
    <source>
        <dbReference type="ARBA" id="ARBA00022692"/>
    </source>
</evidence>